<evidence type="ECO:0000313" key="4">
    <source>
        <dbReference type="Proteomes" id="UP000800036"/>
    </source>
</evidence>
<dbReference type="Pfam" id="PF00106">
    <property type="entry name" value="adh_short"/>
    <property type="match status" value="1"/>
</dbReference>
<dbReference type="InterPro" id="IPR036291">
    <property type="entry name" value="NAD(P)-bd_dom_sf"/>
</dbReference>
<reference evidence="3" key="1">
    <citation type="journal article" date="2020" name="Stud. Mycol.">
        <title>101 Dothideomycetes genomes: a test case for predicting lifestyles and emergence of pathogens.</title>
        <authorList>
            <person name="Haridas S."/>
            <person name="Albert R."/>
            <person name="Binder M."/>
            <person name="Bloem J."/>
            <person name="Labutti K."/>
            <person name="Salamov A."/>
            <person name="Andreopoulos B."/>
            <person name="Baker S."/>
            <person name="Barry K."/>
            <person name="Bills G."/>
            <person name="Bluhm B."/>
            <person name="Cannon C."/>
            <person name="Castanera R."/>
            <person name="Culley D."/>
            <person name="Daum C."/>
            <person name="Ezra D."/>
            <person name="Gonzalez J."/>
            <person name="Henrissat B."/>
            <person name="Kuo A."/>
            <person name="Liang C."/>
            <person name="Lipzen A."/>
            <person name="Lutzoni F."/>
            <person name="Magnuson J."/>
            <person name="Mondo S."/>
            <person name="Nolan M."/>
            <person name="Ohm R."/>
            <person name="Pangilinan J."/>
            <person name="Park H.-J."/>
            <person name="Ramirez L."/>
            <person name="Alfaro M."/>
            <person name="Sun H."/>
            <person name="Tritt A."/>
            <person name="Yoshinaga Y."/>
            <person name="Zwiers L.-H."/>
            <person name="Turgeon B."/>
            <person name="Goodwin S."/>
            <person name="Spatafora J."/>
            <person name="Crous P."/>
            <person name="Grigoriev I."/>
        </authorList>
    </citation>
    <scope>NUCLEOTIDE SEQUENCE</scope>
    <source>
        <strain evidence="3">CBS 107.79</strain>
    </source>
</reference>
<comment type="similarity">
    <text evidence="2">Belongs to the short-chain dehydrogenases/reductases (SDR) family.</text>
</comment>
<dbReference type="EMBL" id="ML976685">
    <property type="protein sequence ID" value="KAF1972742.1"/>
    <property type="molecule type" value="Genomic_DNA"/>
</dbReference>
<name>A0A6A5V9N8_9PLEO</name>
<evidence type="ECO:0000256" key="1">
    <source>
        <dbReference type="ARBA" id="ARBA00023002"/>
    </source>
</evidence>
<organism evidence="3 4">
    <name type="scientific">Bimuria novae-zelandiae CBS 107.79</name>
    <dbReference type="NCBI Taxonomy" id="1447943"/>
    <lineage>
        <taxon>Eukaryota</taxon>
        <taxon>Fungi</taxon>
        <taxon>Dikarya</taxon>
        <taxon>Ascomycota</taxon>
        <taxon>Pezizomycotina</taxon>
        <taxon>Dothideomycetes</taxon>
        <taxon>Pleosporomycetidae</taxon>
        <taxon>Pleosporales</taxon>
        <taxon>Massarineae</taxon>
        <taxon>Didymosphaeriaceae</taxon>
        <taxon>Bimuria</taxon>
    </lineage>
</organism>
<dbReference type="PANTHER" id="PTHR43157:SF31">
    <property type="entry name" value="PHOSPHATIDYLINOSITOL-GLYCAN BIOSYNTHESIS CLASS F PROTEIN"/>
    <property type="match status" value="1"/>
</dbReference>
<protein>
    <submittedName>
        <fullName evidence="3">NAD(P)-binding protein</fullName>
    </submittedName>
</protein>
<sequence length="391" mass="42192">MASRSDFGAKTDAKDVFAAFPTGVGGKVALSFLVLITGVSPKGLGAELAQSLATQKPNLLILTGRSSSKVEAVARDISTPGVEIRIILFDISSFGSISIAVQEINGFAEPSIDLVFNNAGVMNIPERRMSADGFECHLATNYLGLALFTDGILPKVKKSDAGRIVNVVSNGYAFSPFRFSDYNFDGVDDLPEDEQPSKEAMVAFGIPFGLGYIPPVAYGQSKTAAILYTRELADRLKRTNATALSVMPGVIGTELWREMPAETMKAILSSLPLKSTSQGIATMLVAALDPKLKESGGAYLNDCQAEDVQPFAKDKSKAKKLWRLTEKLTGKTFTVHSRLLQGQRFSQEILGSQGSGYSKEIFRLQMLKERYSADVPSSREDCIVESGDLYG</sequence>
<dbReference type="GO" id="GO:0016491">
    <property type="term" value="F:oxidoreductase activity"/>
    <property type="evidence" value="ECO:0007669"/>
    <property type="project" value="UniProtKB-KW"/>
</dbReference>
<evidence type="ECO:0000256" key="2">
    <source>
        <dbReference type="RuleBase" id="RU000363"/>
    </source>
</evidence>
<keyword evidence="1" id="KW-0560">Oxidoreductase</keyword>
<dbReference type="AlphaFoldDB" id="A0A6A5V9N8"/>
<proteinExistence type="inferred from homology"/>
<dbReference type="OrthoDB" id="191139at2759"/>
<dbReference type="InterPro" id="IPR002347">
    <property type="entry name" value="SDR_fam"/>
</dbReference>
<evidence type="ECO:0000313" key="3">
    <source>
        <dbReference type="EMBL" id="KAF1972742.1"/>
    </source>
</evidence>
<dbReference type="PANTHER" id="PTHR43157">
    <property type="entry name" value="PHOSPHATIDYLINOSITOL-GLYCAN BIOSYNTHESIS CLASS F PROTEIN-RELATED"/>
    <property type="match status" value="1"/>
</dbReference>
<gene>
    <name evidence="3" type="ORF">BU23DRAFT_568930</name>
</gene>
<dbReference type="SUPFAM" id="SSF51735">
    <property type="entry name" value="NAD(P)-binding Rossmann-fold domains"/>
    <property type="match status" value="1"/>
</dbReference>
<keyword evidence="4" id="KW-1185">Reference proteome</keyword>
<dbReference type="Gene3D" id="3.40.50.720">
    <property type="entry name" value="NAD(P)-binding Rossmann-like Domain"/>
    <property type="match status" value="1"/>
</dbReference>
<dbReference type="PRINTS" id="PR00081">
    <property type="entry name" value="GDHRDH"/>
</dbReference>
<dbReference type="PRINTS" id="PR00080">
    <property type="entry name" value="SDRFAMILY"/>
</dbReference>
<dbReference type="Proteomes" id="UP000800036">
    <property type="component" value="Unassembled WGS sequence"/>
</dbReference>
<accession>A0A6A5V9N8</accession>